<dbReference type="Proteomes" id="UP001233999">
    <property type="component" value="Unassembled WGS sequence"/>
</dbReference>
<evidence type="ECO:0000256" key="14">
    <source>
        <dbReference type="RuleBase" id="RU000461"/>
    </source>
</evidence>
<comment type="similarity">
    <text evidence="4 14">Belongs to the cytochrome P450 family.</text>
</comment>
<dbReference type="InterPro" id="IPR017972">
    <property type="entry name" value="Cyt_P450_CS"/>
</dbReference>
<comment type="cofactor">
    <cofactor evidence="1 13">
        <name>heme</name>
        <dbReference type="ChEBI" id="CHEBI:30413"/>
    </cofactor>
</comment>
<feature type="binding site" description="axial binding residue" evidence="13">
    <location>
        <position position="474"/>
    </location>
    <ligand>
        <name>heme</name>
        <dbReference type="ChEBI" id="CHEBI:30413"/>
    </ligand>
    <ligandPart>
        <name>Fe</name>
        <dbReference type="ChEBI" id="CHEBI:18248"/>
    </ligandPart>
</feature>
<dbReference type="PRINTS" id="PR00463">
    <property type="entry name" value="EP450I"/>
</dbReference>
<evidence type="ECO:0000256" key="6">
    <source>
        <dbReference type="ARBA" id="ARBA00022723"/>
    </source>
</evidence>
<keyword evidence="16" id="KW-1185">Reference proteome</keyword>
<protein>
    <recommendedName>
        <fullName evidence="17">Cytochrome P450</fullName>
    </recommendedName>
</protein>
<name>A0AAD8E0V4_DIPPU</name>
<evidence type="ECO:0000256" key="8">
    <source>
        <dbReference type="ARBA" id="ARBA00022848"/>
    </source>
</evidence>
<evidence type="ECO:0000313" key="16">
    <source>
        <dbReference type="Proteomes" id="UP001233999"/>
    </source>
</evidence>
<accession>A0AAD8E0V4</accession>
<keyword evidence="5 13" id="KW-0349">Heme</keyword>
<keyword evidence="7" id="KW-0256">Endoplasmic reticulum</keyword>
<dbReference type="PANTHER" id="PTHR24292">
    <property type="entry name" value="CYTOCHROME P450"/>
    <property type="match status" value="1"/>
</dbReference>
<dbReference type="CDD" id="cd11056">
    <property type="entry name" value="CYP6-like"/>
    <property type="match status" value="1"/>
</dbReference>
<gene>
    <name evidence="15" type="ORF">L9F63_009050</name>
</gene>
<evidence type="ECO:0008006" key="17">
    <source>
        <dbReference type="Google" id="ProtNLM"/>
    </source>
</evidence>
<reference evidence="15" key="2">
    <citation type="submission" date="2023-05" db="EMBL/GenBank/DDBJ databases">
        <authorList>
            <person name="Fouks B."/>
        </authorList>
    </citation>
    <scope>NUCLEOTIDE SEQUENCE</scope>
    <source>
        <strain evidence="15">Stay&amp;Tobe</strain>
        <tissue evidence="15">Testes</tissue>
    </source>
</reference>
<evidence type="ECO:0000256" key="7">
    <source>
        <dbReference type="ARBA" id="ARBA00022824"/>
    </source>
</evidence>
<comment type="caution">
    <text evidence="15">The sequence shown here is derived from an EMBL/GenBank/DDBJ whole genome shotgun (WGS) entry which is preliminary data.</text>
</comment>
<evidence type="ECO:0000313" key="15">
    <source>
        <dbReference type="EMBL" id="KAJ9573565.1"/>
    </source>
</evidence>
<evidence type="ECO:0000256" key="3">
    <source>
        <dbReference type="ARBA" id="ARBA00004406"/>
    </source>
</evidence>
<reference evidence="15" key="1">
    <citation type="journal article" date="2023" name="IScience">
        <title>Live-bearing cockroach genome reveals convergent evolutionary mechanisms linked to viviparity in insects and beyond.</title>
        <authorList>
            <person name="Fouks B."/>
            <person name="Harrison M.C."/>
            <person name="Mikhailova A.A."/>
            <person name="Marchal E."/>
            <person name="English S."/>
            <person name="Carruthers M."/>
            <person name="Jennings E.C."/>
            <person name="Chiamaka E.L."/>
            <person name="Frigard R.A."/>
            <person name="Pippel M."/>
            <person name="Attardo G.M."/>
            <person name="Benoit J.B."/>
            <person name="Bornberg-Bauer E."/>
            <person name="Tobe S.S."/>
        </authorList>
    </citation>
    <scope>NUCLEOTIDE SEQUENCE</scope>
    <source>
        <strain evidence="15">Stay&amp;Tobe</strain>
    </source>
</reference>
<evidence type="ECO:0000256" key="1">
    <source>
        <dbReference type="ARBA" id="ARBA00001971"/>
    </source>
</evidence>
<sequence>MILSMGTLWEWALLISLLILAAYFLGTWGHDHFSKRNIPSLKPVPFLGNNSPIIFRQRSFPDFILDVYNGIKGHKYGGFYDFLKPVIVLRDPELIKMVTVKDFEHFLDHRALFTEEIEPLFGKGLFSLQGHKWKHMRSTLSPAFTSSKMKNMFMLVSECGVQLVDFLHQLGNIIEIEMKDLVTRYTNDVIATTALGIACDSLKNPQNEFYIMGKELTTMGAIAQMKFIGYSLSPKLMKTLNIKLISDKMSNFFRSLILDTMKIREDKGIVRSDMIHLLMQARKGTLQNEENGAADGPAIKINSMKLKKTYAQGKKLKWEDDDIIAQALLFYFAGFETVSTLMCFVSNQLAVYPDVQTRLQQEIDQTLQENDGKITYEAVHSMKYLDMVLSETLRIHSPAVMTDRKCVKTYNLPTEPAYTLHPGDIVWIPVHGLHRDPEFFPDPDKFDPERFSEENKDKIKPFTYLPFGSGPRNCIGNRFALMETKIALVHILSHFNFLVVSRTPIPIQITKKGINLTVDGGFWIGLEERVQNH</sequence>
<evidence type="ECO:0000256" key="11">
    <source>
        <dbReference type="ARBA" id="ARBA00023033"/>
    </source>
</evidence>
<comment type="subcellular location">
    <subcellularLocation>
        <location evidence="3">Endoplasmic reticulum membrane</location>
        <topology evidence="3">Peripheral membrane protein</topology>
    </subcellularLocation>
    <subcellularLocation>
        <location evidence="2">Microsome membrane</location>
        <topology evidence="2">Peripheral membrane protein</topology>
    </subcellularLocation>
</comment>
<dbReference type="PANTHER" id="PTHR24292:SF54">
    <property type="entry name" value="CYP9F3-RELATED"/>
    <property type="match status" value="1"/>
</dbReference>
<keyword evidence="10 13" id="KW-0408">Iron</keyword>
<dbReference type="PROSITE" id="PS00086">
    <property type="entry name" value="CYTOCHROME_P450"/>
    <property type="match status" value="1"/>
</dbReference>
<dbReference type="Gene3D" id="1.10.630.10">
    <property type="entry name" value="Cytochrome P450"/>
    <property type="match status" value="1"/>
</dbReference>
<keyword evidence="6 13" id="KW-0479">Metal-binding</keyword>
<dbReference type="FunFam" id="1.10.630.10:FF:000042">
    <property type="entry name" value="Cytochrome P450"/>
    <property type="match status" value="1"/>
</dbReference>
<dbReference type="GO" id="GO:0020037">
    <property type="term" value="F:heme binding"/>
    <property type="evidence" value="ECO:0007669"/>
    <property type="project" value="InterPro"/>
</dbReference>
<organism evidence="15 16">
    <name type="scientific">Diploptera punctata</name>
    <name type="common">Pacific beetle cockroach</name>
    <dbReference type="NCBI Taxonomy" id="6984"/>
    <lineage>
        <taxon>Eukaryota</taxon>
        <taxon>Metazoa</taxon>
        <taxon>Ecdysozoa</taxon>
        <taxon>Arthropoda</taxon>
        <taxon>Hexapoda</taxon>
        <taxon>Insecta</taxon>
        <taxon>Pterygota</taxon>
        <taxon>Neoptera</taxon>
        <taxon>Polyneoptera</taxon>
        <taxon>Dictyoptera</taxon>
        <taxon>Blattodea</taxon>
        <taxon>Blaberoidea</taxon>
        <taxon>Blaberidae</taxon>
        <taxon>Diplopterinae</taxon>
        <taxon>Diploptera</taxon>
    </lineage>
</organism>
<proteinExistence type="inferred from homology"/>
<keyword evidence="12" id="KW-0472">Membrane</keyword>
<dbReference type="GO" id="GO:0016705">
    <property type="term" value="F:oxidoreductase activity, acting on paired donors, with incorporation or reduction of molecular oxygen"/>
    <property type="evidence" value="ECO:0007669"/>
    <property type="project" value="InterPro"/>
</dbReference>
<evidence type="ECO:0000256" key="4">
    <source>
        <dbReference type="ARBA" id="ARBA00010617"/>
    </source>
</evidence>
<dbReference type="GO" id="GO:0005789">
    <property type="term" value="C:endoplasmic reticulum membrane"/>
    <property type="evidence" value="ECO:0007669"/>
    <property type="project" value="UniProtKB-SubCell"/>
</dbReference>
<dbReference type="InterPro" id="IPR050476">
    <property type="entry name" value="Insect_CytP450_Detox"/>
</dbReference>
<keyword evidence="11 14" id="KW-0503">Monooxygenase</keyword>
<dbReference type="EMBL" id="JASPKZ010010695">
    <property type="protein sequence ID" value="KAJ9573565.1"/>
    <property type="molecule type" value="Genomic_DNA"/>
</dbReference>
<evidence type="ECO:0000256" key="12">
    <source>
        <dbReference type="ARBA" id="ARBA00023136"/>
    </source>
</evidence>
<keyword evidence="9 14" id="KW-0560">Oxidoreductase</keyword>
<dbReference type="InterPro" id="IPR002401">
    <property type="entry name" value="Cyt_P450_E_grp-I"/>
</dbReference>
<evidence type="ECO:0000256" key="10">
    <source>
        <dbReference type="ARBA" id="ARBA00023004"/>
    </source>
</evidence>
<dbReference type="AlphaFoldDB" id="A0AAD8E0V4"/>
<dbReference type="GO" id="GO:0004497">
    <property type="term" value="F:monooxygenase activity"/>
    <property type="evidence" value="ECO:0007669"/>
    <property type="project" value="UniProtKB-KW"/>
</dbReference>
<evidence type="ECO:0000256" key="9">
    <source>
        <dbReference type="ARBA" id="ARBA00023002"/>
    </source>
</evidence>
<keyword evidence="8" id="KW-0492">Microsome</keyword>
<dbReference type="InterPro" id="IPR036396">
    <property type="entry name" value="Cyt_P450_sf"/>
</dbReference>
<evidence type="ECO:0000256" key="2">
    <source>
        <dbReference type="ARBA" id="ARBA00004174"/>
    </source>
</evidence>
<dbReference type="Pfam" id="PF00067">
    <property type="entry name" value="p450"/>
    <property type="match status" value="1"/>
</dbReference>
<dbReference type="SUPFAM" id="SSF48264">
    <property type="entry name" value="Cytochrome P450"/>
    <property type="match status" value="1"/>
</dbReference>
<dbReference type="GO" id="GO:0005506">
    <property type="term" value="F:iron ion binding"/>
    <property type="evidence" value="ECO:0007669"/>
    <property type="project" value="InterPro"/>
</dbReference>
<evidence type="ECO:0000256" key="5">
    <source>
        <dbReference type="ARBA" id="ARBA00022617"/>
    </source>
</evidence>
<dbReference type="InterPro" id="IPR001128">
    <property type="entry name" value="Cyt_P450"/>
</dbReference>
<evidence type="ECO:0000256" key="13">
    <source>
        <dbReference type="PIRSR" id="PIRSR602401-1"/>
    </source>
</evidence>
<dbReference type="PRINTS" id="PR00385">
    <property type="entry name" value="P450"/>
</dbReference>